<dbReference type="EMBL" id="MWXA01000005">
    <property type="protein sequence ID" value="OZG66766.1"/>
    <property type="molecule type" value="Genomic_DNA"/>
</dbReference>
<comment type="caution">
    <text evidence="12">The sequence shown here is derived from an EMBL/GenBank/DDBJ whole genome shotgun (WGS) entry which is preliminary data.</text>
</comment>
<keyword evidence="7" id="KW-0479">Metal-binding</keyword>
<evidence type="ECO:0000313" key="13">
    <source>
        <dbReference type="Proteomes" id="UP000216451"/>
    </source>
</evidence>
<keyword evidence="13" id="KW-1185">Reference proteome</keyword>
<dbReference type="GO" id="GO:0043365">
    <property type="term" value="F:[formate-C-acetyltransferase]-activating enzyme activity"/>
    <property type="evidence" value="ECO:0007669"/>
    <property type="project" value="InterPro"/>
</dbReference>
<dbReference type="CDD" id="cd01335">
    <property type="entry name" value="Radical_SAM"/>
    <property type="match status" value="1"/>
</dbReference>
<dbReference type="InterPro" id="IPR001989">
    <property type="entry name" value="Radical_activat_CS"/>
</dbReference>
<dbReference type="AlphaFoldDB" id="A0A261G6X5"/>
<dbReference type="SFLD" id="SFLDG01066">
    <property type="entry name" value="organic_radical-activating_enz"/>
    <property type="match status" value="1"/>
</dbReference>
<dbReference type="InterPro" id="IPR058240">
    <property type="entry name" value="rSAM_sf"/>
</dbReference>
<evidence type="ECO:0000256" key="8">
    <source>
        <dbReference type="ARBA" id="ARBA00023002"/>
    </source>
</evidence>
<proteinExistence type="inferred from homology"/>
<dbReference type="InterPro" id="IPR013785">
    <property type="entry name" value="Aldolase_TIM"/>
</dbReference>
<evidence type="ECO:0000313" key="12">
    <source>
        <dbReference type="EMBL" id="OZG66766.1"/>
    </source>
</evidence>
<dbReference type="InterPro" id="IPR012838">
    <property type="entry name" value="PFL1_activating"/>
</dbReference>
<dbReference type="GO" id="GO:0016829">
    <property type="term" value="F:lyase activity"/>
    <property type="evidence" value="ECO:0007669"/>
    <property type="project" value="UniProtKB-KW"/>
</dbReference>
<keyword evidence="9" id="KW-0408">Iron</keyword>
<comment type="cofactor">
    <cofactor evidence="1">
        <name>[4Fe-4S] cluster</name>
        <dbReference type="ChEBI" id="CHEBI:49883"/>
    </cofactor>
</comment>
<comment type="function">
    <text evidence="2">Activation of pyruvate formate-lyase under anaerobic conditions by generation of an organic free radical, using S-adenosylmethionine and reduced flavodoxin as cosubstrates to produce 5'-deoxy-adenosine.</text>
</comment>
<dbReference type="Gene3D" id="3.20.20.70">
    <property type="entry name" value="Aldolase class I"/>
    <property type="match status" value="1"/>
</dbReference>
<keyword evidence="10" id="KW-0411">Iron-sulfur</keyword>
<evidence type="ECO:0000256" key="4">
    <source>
        <dbReference type="ARBA" id="ARBA00021356"/>
    </source>
</evidence>
<protein>
    <recommendedName>
        <fullName evidence="4">Pyruvate formate-lyase-activating enzyme</fullName>
    </recommendedName>
</protein>
<evidence type="ECO:0000256" key="6">
    <source>
        <dbReference type="ARBA" id="ARBA00022691"/>
    </source>
</evidence>
<dbReference type="NCBIfam" id="TIGR02493">
    <property type="entry name" value="PFLA"/>
    <property type="match status" value="1"/>
</dbReference>
<evidence type="ECO:0000256" key="7">
    <source>
        <dbReference type="ARBA" id="ARBA00022723"/>
    </source>
</evidence>
<keyword evidence="6" id="KW-0949">S-adenosyl-L-methionine</keyword>
<evidence type="ECO:0000256" key="3">
    <source>
        <dbReference type="ARBA" id="ARBA00009777"/>
    </source>
</evidence>
<dbReference type="PROSITE" id="PS01087">
    <property type="entry name" value="RADICAL_ACTIVATING"/>
    <property type="match status" value="1"/>
</dbReference>
<accession>A0A261G6X5</accession>
<evidence type="ECO:0000256" key="9">
    <source>
        <dbReference type="ARBA" id="ARBA00023004"/>
    </source>
</evidence>
<evidence type="ECO:0000256" key="2">
    <source>
        <dbReference type="ARBA" id="ARBA00003141"/>
    </source>
</evidence>
<dbReference type="InterPro" id="IPR007197">
    <property type="entry name" value="rSAM"/>
</dbReference>
<dbReference type="GO" id="GO:0051539">
    <property type="term" value="F:4 iron, 4 sulfur cluster binding"/>
    <property type="evidence" value="ECO:0007669"/>
    <property type="project" value="UniProtKB-KW"/>
</dbReference>
<dbReference type="PROSITE" id="PS51918">
    <property type="entry name" value="RADICAL_SAM"/>
    <property type="match status" value="1"/>
</dbReference>
<keyword evidence="12" id="KW-0670">Pyruvate</keyword>
<evidence type="ECO:0000256" key="10">
    <source>
        <dbReference type="ARBA" id="ARBA00023014"/>
    </source>
</evidence>
<dbReference type="Pfam" id="PF04055">
    <property type="entry name" value="Radical_SAM"/>
    <property type="match status" value="1"/>
</dbReference>
<evidence type="ECO:0000256" key="1">
    <source>
        <dbReference type="ARBA" id="ARBA00001966"/>
    </source>
</evidence>
<dbReference type="SFLD" id="SFLDS00029">
    <property type="entry name" value="Radical_SAM"/>
    <property type="match status" value="1"/>
</dbReference>
<feature type="domain" description="Radical SAM core" evidence="11">
    <location>
        <begin position="94"/>
        <end position="316"/>
    </location>
</feature>
<sequence length="322" mass="36312">MSQATATRISQPQVKSPGVTASLVETPQIEQTHGGFHVTRQHMLKESKTYQSQTLMGGLSGFESPIGLDRRDRLNALRSGDIGFVHSWDINTSVDGPGTRMTVFMSGCPLRCQYCQNPDTWKMRDGQPVYLKAMIDKVERYKDLFQATGGGITFSGGESMMQPAFVSRVFRAAKEMDVHTCLDTSGFLNRNYTDDMIRDIDLCLLDVKSGNEETYRKVTGGVLQPTIDFGKRLSRLGSKIWVRFVLVPELTDSIENVEGVARICEQFGDAVEHIDVLGFHQLGRPKWHELRIPYPLENAKGPSRELRERVRKQFESHGFTVY</sequence>
<dbReference type="Proteomes" id="UP000216451">
    <property type="component" value="Unassembled WGS sequence"/>
</dbReference>
<organism evidence="12 13">
    <name type="scientific">Bifidobacterium aquikefiri</name>
    <dbReference type="NCBI Taxonomy" id="1653207"/>
    <lineage>
        <taxon>Bacteria</taxon>
        <taxon>Bacillati</taxon>
        <taxon>Actinomycetota</taxon>
        <taxon>Actinomycetes</taxon>
        <taxon>Bifidobacteriales</taxon>
        <taxon>Bifidobacteriaceae</taxon>
        <taxon>Bifidobacterium</taxon>
    </lineage>
</organism>
<keyword evidence="8" id="KW-0560">Oxidoreductase</keyword>
<gene>
    <name evidence="12" type="ORF">BAQU_0838</name>
</gene>
<keyword evidence="5" id="KW-0004">4Fe-4S</keyword>
<dbReference type="PANTHER" id="PTHR30352:SF5">
    <property type="entry name" value="PYRUVATE FORMATE-LYASE 1-ACTIVATING ENZYME"/>
    <property type="match status" value="1"/>
</dbReference>
<dbReference type="SUPFAM" id="SSF102114">
    <property type="entry name" value="Radical SAM enzymes"/>
    <property type="match status" value="1"/>
</dbReference>
<evidence type="ECO:0000259" key="11">
    <source>
        <dbReference type="PROSITE" id="PS51918"/>
    </source>
</evidence>
<comment type="similarity">
    <text evidence="3">Belongs to the organic radical-activating enzymes family.</text>
</comment>
<dbReference type="GO" id="GO:0046872">
    <property type="term" value="F:metal ion binding"/>
    <property type="evidence" value="ECO:0007669"/>
    <property type="project" value="UniProtKB-KW"/>
</dbReference>
<dbReference type="InterPro" id="IPR034457">
    <property type="entry name" value="Organic_radical-activating"/>
</dbReference>
<name>A0A261G6X5_9BIFI</name>
<keyword evidence="12" id="KW-0456">Lyase</keyword>
<reference evidence="12 13" key="1">
    <citation type="journal article" date="2017" name="BMC Genomics">
        <title>Comparative genomic and phylogenomic analyses of the Bifidobacteriaceae family.</title>
        <authorList>
            <person name="Lugli G.A."/>
            <person name="Milani C."/>
            <person name="Turroni F."/>
            <person name="Duranti S."/>
            <person name="Mancabelli L."/>
            <person name="Mangifesta M."/>
            <person name="Ferrario C."/>
            <person name="Modesto M."/>
            <person name="Mattarelli P."/>
            <person name="Jiri K."/>
            <person name="van Sinderen D."/>
            <person name="Ventura M."/>
        </authorList>
    </citation>
    <scope>NUCLEOTIDE SEQUENCE [LARGE SCALE GENOMIC DNA]</scope>
    <source>
        <strain evidence="12 13">LMG 28769</strain>
    </source>
</reference>
<dbReference type="PANTHER" id="PTHR30352">
    <property type="entry name" value="PYRUVATE FORMATE-LYASE-ACTIVATING ENZYME"/>
    <property type="match status" value="1"/>
</dbReference>
<evidence type="ECO:0000256" key="5">
    <source>
        <dbReference type="ARBA" id="ARBA00022485"/>
    </source>
</evidence>